<evidence type="ECO:0000313" key="1">
    <source>
        <dbReference type="EMBL" id="KAJ9114012.1"/>
    </source>
</evidence>
<accession>A0ACC2WSJ5</accession>
<name>A0ACC2WSJ5_9TREE</name>
<comment type="caution">
    <text evidence="1">The sequence shown here is derived from an EMBL/GenBank/DDBJ whole genome shotgun (WGS) entry which is preliminary data.</text>
</comment>
<dbReference type="Proteomes" id="UP001243375">
    <property type="component" value="Unassembled WGS sequence"/>
</dbReference>
<protein>
    <submittedName>
        <fullName evidence="1">Uncharacterized protein</fullName>
    </submittedName>
</protein>
<gene>
    <name evidence="1" type="ORF">QFC22_005832</name>
</gene>
<proteinExistence type="predicted"/>
<organism evidence="1 2">
    <name type="scientific">Naganishia vaughanmartiniae</name>
    <dbReference type="NCBI Taxonomy" id="1424756"/>
    <lineage>
        <taxon>Eukaryota</taxon>
        <taxon>Fungi</taxon>
        <taxon>Dikarya</taxon>
        <taxon>Basidiomycota</taxon>
        <taxon>Agaricomycotina</taxon>
        <taxon>Tremellomycetes</taxon>
        <taxon>Filobasidiales</taxon>
        <taxon>Filobasidiaceae</taxon>
        <taxon>Naganishia</taxon>
    </lineage>
</organism>
<reference evidence="1" key="1">
    <citation type="submission" date="2023-04" db="EMBL/GenBank/DDBJ databases">
        <title>Draft Genome sequencing of Naganishia species isolated from polar environments using Oxford Nanopore Technology.</title>
        <authorList>
            <person name="Leo P."/>
            <person name="Venkateswaran K."/>
        </authorList>
    </citation>
    <scope>NUCLEOTIDE SEQUENCE</scope>
    <source>
        <strain evidence="1">MNA-CCFEE 5425</strain>
    </source>
</reference>
<sequence>MRSSNTRVFEGREDAVRIDGAPEITKDELKRVKALVNERKATYKTSLGLTIKAAAERALQSLTPSERRVIETSTHGKRANTASARDIRAAHFERLLATKPEQDNPIGAEEDKKPSSAKVEPETDNTSDASDSAVGEDERDLDEYAQEFLCEMDEDEKRVAKGDDVHFFESVKQSPQPQLVEAAANTGTSRPSRDHPQTSVGQSSSAGRASPHEARGMTRASQFGQRMVDDEKREVRADLLGLRSSGRTLGVAPWQSHSDAPLRHVAKIDEVKDDDVIVIED</sequence>
<dbReference type="EMBL" id="JASBWU010000020">
    <property type="protein sequence ID" value="KAJ9114012.1"/>
    <property type="molecule type" value="Genomic_DNA"/>
</dbReference>
<keyword evidence="2" id="KW-1185">Reference proteome</keyword>
<evidence type="ECO:0000313" key="2">
    <source>
        <dbReference type="Proteomes" id="UP001243375"/>
    </source>
</evidence>